<dbReference type="InterPro" id="IPR019088">
    <property type="entry name" value="CHP02186-rel_TM"/>
</dbReference>
<feature type="transmembrane region" description="Helical" evidence="1">
    <location>
        <begin position="241"/>
        <end position="262"/>
    </location>
</feature>
<evidence type="ECO:0000256" key="2">
    <source>
        <dbReference type="SAM" id="SignalP"/>
    </source>
</evidence>
<dbReference type="STRING" id="402881.Plav_0456"/>
<organism evidence="3 4">
    <name type="scientific">Parvibaculum lavamentivorans (strain DS-1 / DSM 13023 / NCIMB 13966)</name>
    <dbReference type="NCBI Taxonomy" id="402881"/>
    <lineage>
        <taxon>Bacteria</taxon>
        <taxon>Pseudomonadati</taxon>
        <taxon>Pseudomonadota</taxon>
        <taxon>Alphaproteobacteria</taxon>
        <taxon>Hyphomicrobiales</taxon>
        <taxon>Parvibaculaceae</taxon>
        <taxon>Parvibaculum</taxon>
    </lineage>
</organism>
<dbReference type="Proteomes" id="UP000006377">
    <property type="component" value="Chromosome"/>
</dbReference>
<feature type="chain" id="PRO_5002710386" description="Transmembrane protein" evidence="2">
    <location>
        <begin position="25"/>
        <end position="265"/>
    </location>
</feature>
<dbReference type="eggNOG" id="ENOG50315WQ">
    <property type="taxonomic scope" value="Bacteria"/>
</dbReference>
<dbReference type="KEGG" id="pla:Plav_0456"/>
<evidence type="ECO:0000313" key="3">
    <source>
        <dbReference type="EMBL" id="ABS62079.1"/>
    </source>
</evidence>
<gene>
    <name evidence="3" type="ordered locus">Plav_0456</name>
</gene>
<evidence type="ECO:0000313" key="4">
    <source>
        <dbReference type="Proteomes" id="UP000006377"/>
    </source>
</evidence>
<feature type="signal peptide" evidence="2">
    <location>
        <begin position="1"/>
        <end position="24"/>
    </location>
</feature>
<reference evidence="3 4" key="1">
    <citation type="journal article" date="2011" name="Stand. Genomic Sci.">
        <title>Complete genome sequence of Parvibaculum lavamentivorans type strain (DS-1(T)).</title>
        <authorList>
            <person name="Schleheck D."/>
            <person name="Weiss M."/>
            <person name="Pitluck S."/>
            <person name="Bruce D."/>
            <person name="Land M.L."/>
            <person name="Han S."/>
            <person name="Saunders E."/>
            <person name="Tapia R."/>
            <person name="Detter C."/>
            <person name="Brettin T."/>
            <person name="Han J."/>
            <person name="Woyke T."/>
            <person name="Goodwin L."/>
            <person name="Pennacchio L."/>
            <person name="Nolan M."/>
            <person name="Cook A.M."/>
            <person name="Kjelleberg S."/>
            <person name="Thomas T."/>
        </authorList>
    </citation>
    <scope>NUCLEOTIDE SEQUENCE [LARGE SCALE GENOMIC DNA]</scope>
    <source>
        <strain evidence="4">DS-1 / DSM 13023 / NCIMB 13966</strain>
    </source>
</reference>
<dbReference type="RefSeq" id="WP_011995370.1">
    <property type="nucleotide sequence ID" value="NC_009719.1"/>
</dbReference>
<proteinExistence type="predicted"/>
<keyword evidence="2" id="KW-0732">Signal</keyword>
<dbReference type="OrthoDB" id="9815212at2"/>
<keyword evidence="4" id="KW-1185">Reference proteome</keyword>
<keyword evidence="1" id="KW-0472">Membrane</keyword>
<dbReference type="Pfam" id="PF09608">
    <property type="entry name" value="Alph_Pro_TM"/>
    <property type="match status" value="1"/>
</dbReference>
<name>A7HQ96_PARL1</name>
<dbReference type="HOGENOM" id="CLU_068410_0_0_5"/>
<sequence length="265" mass="29056">MMRHVAATMLAALALLAGNGAARADQLVTDLSEHQIAIRSNFTGTQILLFGAVEAQTPRTRELNRDIVVVVQGPVRPVMVRRKERVSGVWVNHDSVTYPNVPGYYAIASTRPLEVTADPETLKTLRIGIENIGPGVPVARAIDGTTQILPPDEETAFWKALIRNKRRDGLYINVPGGVTFLGQTLFRATVEIPSNVPVGLYTAKVYLLQEGEVIDTISSPLYIDKRGIERFIFRMAHSDPLLYGLIAVLVAAFAGWLASAVMNRR</sequence>
<dbReference type="EMBL" id="CP000774">
    <property type="protein sequence ID" value="ABS62079.1"/>
    <property type="molecule type" value="Genomic_DNA"/>
</dbReference>
<keyword evidence="1" id="KW-1133">Transmembrane helix</keyword>
<dbReference type="AlphaFoldDB" id="A7HQ96"/>
<evidence type="ECO:0008006" key="5">
    <source>
        <dbReference type="Google" id="ProtNLM"/>
    </source>
</evidence>
<accession>A7HQ96</accession>
<keyword evidence="1" id="KW-0812">Transmembrane</keyword>
<protein>
    <recommendedName>
        <fullName evidence="5">Transmembrane protein</fullName>
    </recommendedName>
</protein>
<evidence type="ECO:0000256" key="1">
    <source>
        <dbReference type="SAM" id="Phobius"/>
    </source>
</evidence>